<dbReference type="SUPFAM" id="SSF81853">
    <property type="entry name" value="Family 10 polysaccharide lyase"/>
    <property type="match status" value="1"/>
</dbReference>
<accession>A0ABQ3B6Y2</accession>
<organism evidence="2 3">
    <name type="scientific">Cellvibrio zantedeschiae</name>
    <dbReference type="NCBI Taxonomy" id="1237077"/>
    <lineage>
        <taxon>Bacteria</taxon>
        <taxon>Pseudomonadati</taxon>
        <taxon>Pseudomonadota</taxon>
        <taxon>Gammaproteobacteria</taxon>
        <taxon>Cellvibrionales</taxon>
        <taxon>Cellvibrionaceae</taxon>
        <taxon>Cellvibrio</taxon>
    </lineage>
</organism>
<comment type="caution">
    <text evidence="2">The sequence shown here is derived from an EMBL/GenBank/DDBJ whole genome shotgun (WGS) entry which is preliminary data.</text>
</comment>
<sequence length="406" mass="45799">MQVNLVFLHPKHLKYALSGFLLLAHFSVAATGEERTANPVPDTPEWHAYIAKSNHWQTLDSETIAAEVSALSLTTAKSPEHAKEFGFDPKPADEWFKSAEGERVMAIILSYQTPSGGWSKRTDMTKNLRQKGEAFGVEKNYIPTFDNNSTTTQLQLLARAHSITHKKIYAQAFERGVQLILDAQYPNGGWPQNYPLVGGYHDHITYNDNLIKNLMELLRDISLGKNEFGFTSKKLRAKALASFNKGLECIKKTQVVTNGQRTIWGAQHDRISLASTKARNFEMTSLASAESASLLDLLMDVEKPDAELIEAVHAGAKWLDNNKIIGQRWSRNDVNLQPDPSASPIWARFYEIGTNKPIFGDRDSTVHYSIAEISEERRKGYGWYIGNGNKVLEKYRIWAEKYPLKN</sequence>
<dbReference type="RefSeq" id="WP_189419311.1">
    <property type="nucleotide sequence ID" value="NZ_BMYZ01000002.1"/>
</dbReference>
<keyword evidence="2" id="KW-0456">Lyase</keyword>
<reference evidence="3" key="1">
    <citation type="journal article" date="2019" name="Int. J. Syst. Evol. Microbiol.">
        <title>The Global Catalogue of Microorganisms (GCM) 10K type strain sequencing project: providing services to taxonomists for standard genome sequencing and annotation.</title>
        <authorList>
            <consortium name="The Broad Institute Genomics Platform"/>
            <consortium name="The Broad Institute Genome Sequencing Center for Infectious Disease"/>
            <person name="Wu L."/>
            <person name="Ma J."/>
        </authorList>
    </citation>
    <scope>NUCLEOTIDE SEQUENCE [LARGE SCALE GENOMIC DNA]</scope>
    <source>
        <strain evidence="3">KCTC 32239</strain>
    </source>
</reference>
<dbReference type="NCBIfam" id="TIGR02474">
    <property type="entry name" value="pec_lyase"/>
    <property type="match status" value="1"/>
</dbReference>
<evidence type="ECO:0000256" key="1">
    <source>
        <dbReference type="SAM" id="SignalP"/>
    </source>
</evidence>
<keyword evidence="3" id="KW-1185">Reference proteome</keyword>
<feature type="chain" id="PRO_5045315187" evidence="1">
    <location>
        <begin position="30"/>
        <end position="406"/>
    </location>
</feature>
<gene>
    <name evidence="2" type="ORF">GCM10011613_26300</name>
</gene>
<protein>
    <submittedName>
        <fullName evidence="2">Pectate lyase</fullName>
    </submittedName>
</protein>
<dbReference type="Gene3D" id="1.50.10.20">
    <property type="match status" value="1"/>
</dbReference>
<dbReference type="Proteomes" id="UP000619761">
    <property type="component" value="Unassembled WGS sequence"/>
</dbReference>
<proteinExistence type="predicted"/>
<evidence type="ECO:0000313" key="3">
    <source>
        <dbReference type="Proteomes" id="UP000619761"/>
    </source>
</evidence>
<dbReference type="GO" id="GO:0016829">
    <property type="term" value="F:lyase activity"/>
    <property type="evidence" value="ECO:0007669"/>
    <property type="project" value="UniProtKB-KW"/>
</dbReference>
<evidence type="ECO:0000313" key="2">
    <source>
        <dbReference type="EMBL" id="GGY80030.1"/>
    </source>
</evidence>
<feature type="signal peptide" evidence="1">
    <location>
        <begin position="1"/>
        <end position="29"/>
    </location>
</feature>
<dbReference type="InterPro" id="IPR012669">
    <property type="entry name" value="Pectate_lyase"/>
</dbReference>
<dbReference type="Pfam" id="PF09492">
    <property type="entry name" value="Pec_lyase"/>
    <property type="match status" value="1"/>
</dbReference>
<name>A0ABQ3B6Y2_9GAMM</name>
<keyword evidence="1" id="KW-0732">Signal</keyword>
<dbReference type="EMBL" id="BMYZ01000002">
    <property type="protein sequence ID" value="GGY80030.1"/>
    <property type="molecule type" value="Genomic_DNA"/>
</dbReference>